<comment type="caution">
    <text evidence="1">The sequence shown here is derived from an EMBL/GenBank/DDBJ whole genome shotgun (WGS) entry which is preliminary data.</text>
</comment>
<organism evidence="1 2">
    <name type="scientific">Treponema vincentii F0403</name>
    <dbReference type="NCBI Taxonomy" id="1125702"/>
    <lineage>
        <taxon>Bacteria</taxon>
        <taxon>Pseudomonadati</taxon>
        <taxon>Spirochaetota</taxon>
        <taxon>Spirochaetia</taxon>
        <taxon>Spirochaetales</taxon>
        <taxon>Treponemataceae</taxon>
        <taxon>Treponema</taxon>
    </lineage>
</organism>
<keyword evidence="2" id="KW-1185">Reference proteome</keyword>
<evidence type="ECO:0000313" key="2">
    <source>
        <dbReference type="Proteomes" id="UP000014605"/>
    </source>
</evidence>
<accession>S3LBM7</accession>
<dbReference type="HOGENOM" id="CLU_1601982_0_0_12"/>
<protein>
    <submittedName>
        <fullName evidence="1">Uncharacterized protein</fullName>
    </submittedName>
</protein>
<dbReference type="AlphaFoldDB" id="S3LBM7"/>
<dbReference type="GeneID" id="301460322"/>
<gene>
    <name evidence="1" type="ORF">HMPREF1222_00108</name>
</gene>
<name>S3LBM7_9SPIR</name>
<dbReference type="EMBL" id="ATFC01000001">
    <property type="protein sequence ID" value="EPF47848.1"/>
    <property type="molecule type" value="Genomic_DNA"/>
</dbReference>
<evidence type="ECO:0000313" key="1">
    <source>
        <dbReference type="EMBL" id="EPF47848.1"/>
    </source>
</evidence>
<dbReference type="Proteomes" id="UP000014605">
    <property type="component" value="Unassembled WGS sequence"/>
</dbReference>
<dbReference type="PATRIC" id="fig|1125702.3.peg.110"/>
<reference evidence="1 2" key="1">
    <citation type="submission" date="2013-04" db="EMBL/GenBank/DDBJ databases">
        <title>The Genome Sequence of Treponema vincentii F0403.</title>
        <authorList>
            <consortium name="The Broad Institute Genomics Platform"/>
            <person name="Earl A."/>
            <person name="Ward D."/>
            <person name="Feldgarden M."/>
            <person name="Gevers D."/>
            <person name="Leonetti C."/>
            <person name="Izard J."/>
            <person name="Walker B."/>
            <person name="Young S."/>
            <person name="Zeng Q."/>
            <person name="Gargeya S."/>
            <person name="Fitzgerald M."/>
            <person name="Haas B."/>
            <person name="Abouelleil A."/>
            <person name="Allen A.W."/>
            <person name="Alvarado L."/>
            <person name="Arachchi H.M."/>
            <person name="Berlin A.M."/>
            <person name="Chapman S.B."/>
            <person name="Gainer-Dewar J."/>
            <person name="Goldberg J."/>
            <person name="Griggs A."/>
            <person name="Gujja S."/>
            <person name="Hansen M."/>
            <person name="Howarth C."/>
            <person name="Imamovic A."/>
            <person name="Ireland A."/>
            <person name="Larimer J."/>
            <person name="McCowan C."/>
            <person name="Murphy C."/>
            <person name="Pearson M."/>
            <person name="Poon T.W."/>
            <person name="Priest M."/>
            <person name="Roberts A."/>
            <person name="Saif S."/>
            <person name="Shea T."/>
            <person name="Sisk P."/>
            <person name="Sykes S."/>
            <person name="Wortman J."/>
            <person name="Nusbaum C."/>
            <person name="Birren B."/>
        </authorList>
    </citation>
    <scope>NUCLEOTIDE SEQUENCE [LARGE SCALE GENOMIC DNA]</scope>
    <source>
        <strain evidence="1 2">F0403</strain>
    </source>
</reference>
<proteinExistence type="predicted"/>
<dbReference type="RefSeq" id="WP_016517751.1">
    <property type="nucleotide sequence ID" value="NZ_KE332512.1"/>
</dbReference>
<sequence length="166" mass="19675">MKRWTVGAVILFFTVINVYSHNYDLWGVWNEGKRVALEAVDWEDGELYRKTETSTGIYLQIADNGLWFEPDDDGRMEIIYQGGYYIIESLTDTSDGYQLLVRSMWNVSDEKEEAIRGIVNVHFLDKDTVWFELMKNDKRTSPKMPKYDFKGRDYPMWRCKIENSKK</sequence>